<dbReference type="STRING" id="216432.CA2559_11143"/>
<gene>
    <name evidence="1" type="ordered locus">CA2559_11143</name>
</gene>
<accession>A3U9V1</accession>
<evidence type="ECO:0000313" key="1">
    <source>
        <dbReference type="EMBL" id="EAP86587.1"/>
    </source>
</evidence>
<protein>
    <submittedName>
        <fullName evidence="1">Uncharacterized protein</fullName>
    </submittedName>
</protein>
<proteinExistence type="predicted"/>
<dbReference type="HOGENOM" id="CLU_2805228_0_0_10"/>
<name>A3U9V1_CROAH</name>
<reference evidence="1 2" key="1">
    <citation type="journal article" date="2010" name="J. Bacteriol.">
        <title>The complete genome sequence of Croceibacter atlanticus HTCC2559T.</title>
        <authorList>
            <person name="Oh H.M."/>
            <person name="Kang I."/>
            <person name="Ferriera S."/>
            <person name="Giovannoni S.J."/>
            <person name="Cho J.C."/>
        </authorList>
    </citation>
    <scope>NUCLEOTIDE SEQUENCE [LARGE SCALE GENOMIC DNA]</scope>
    <source>
        <strain evidence="2">ATCC BAA-628 / HTCC2559 / KCTC 12090</strain>
    </source>
</reference>
<organism evidence="1 2">
    <name type="scientific">Croceibacter atlanticus (strain ATCC BAA-628 / JCM 21780 / CIP 108009 / IAM 15332 / KCTC 12090 / HTCC2559)</name>
    <dbReference type="NCBI Taxonomy" id="216432"/>
    <lineage>
        <taxon>Bacteria</taxon>
        <taxon>Pseudomonadati</taxon>
        <taxon>Bacteroidota</taxon>
        <taxon>Flavobacteriia</taxon>
        <taxon>Flavobacteriales</taxon>
        <taxon>Flavobacteriaceae</taxon>
        <taxon>Croceibacter</taxon>
    </lineage>
</organism>
<sequence>MFLAFLLTIVNDILVNKLKTINFDLRLKCFLLVFVLLKGTVFEHFKSNSLILEQKEQDLWMIIFHQE</sequence>
<dbReference type="AlphaFoldDB" id="A3U9V1"/>
<dbReference type="KEGG" id="cat:CA2559_11143"/>
<dbReference type="EMBL" id="CP002046">
    <property type="protein sequence ID" value="EAP86587.1"/>
    <property type="molecule type" value="Genomic_DNA"/>
</dbReference>
<evidence type="ECO:0000313" key="2">
    <source>
        <dbReference type="Proteomes" id="UP000002297"/>
    </source>
</evidence>
<dbReference type="Proteomes" id="UP000002297">
    <property type="component" value="Chromosome"/>
</dbReference>
<keyword evidence="2" id="KW-1185">Reference proteome</keyword>